<evidence type="ECO:0000313" key="8">
    <source>
        <dbReference type="Proteomes" id="UP000031666"/>
    </source>
</evidence>
<evidence type="ECO:0000256" key="2">
    <source>
        <dbReference type="ARBA" id="ARBA00022692"/>
    </source>
</evidence>
<dbReference type="STRING" id="1481914.JCM19241_5004"/>
<comment type="subcellular location">
    <subcellularLocation>
        <location evidence="1">Membrane</location>
        <topology evidence="1">Multi-pass membrane protein</topology>
    </subcellularLocation>
</comment>
<keyword evidence="4 5" id="KW-0472">Membrane</keyword>
<dbReference type="GO" id="GO:0016020">
    <property type="term" value="C:membrane"/>
    <property type="evidence" value="ECO:0007669"/>
    <property type="project" value="UniProtKB-SubCell"/>
</dbReference>
<feature type="transmembrane region" description="Helical" evidence="5">
    <location>
        <begin position="115"/>
        <end position="133"/>
    </location>
</feature>
<evidence type="ECO:0000259" key="6">
    <source>
        <dbReference type="Pfam" id="PF04932"/>
    </source>
</evidence>
<evidence type="ECO:0000313" key="7">
    <source>
        <dbReference type="EMBL" id="GAM73808.1"/>
    </source>
</evidence>
<gene>
    <name evidence="7" type="ORF">JCM19241_5004</name>
</gene>
<dbReference type="InterPro" id="IPR007016">
    <property type="entry name" value="O-antigen_ligase-rel_domated"/>
</dbReference>
<dbReference type="AlphaFoldDB" id="A0A0B8QF80"/>
<dbReference type="InterPro" id="IPR051533">
    <property type="entry name" value="WaaL-like"/>
</dbReference>
<feature type="transmembrane region" description="Helical" evidence="5">
    <location>
        <begin position="316"/>
        <end position="337"/>
    </location>
</feature>
<evidence type="ECO:0000256" key="5">
    <source>
        <dbReference type="SAM" id="Phobius"/>
    </source>
</evidence>
<protein>
    <recommendedName>
        <fullName evidence="6">O-antigen ligase-related domain-containing protein</fullName>
    </recommendedName>
</protein>
<feature type="transmembrane region" description="Helical" evidence="5">
    <location>
        <begin position="16"/>
        <end position="36"/>
    </location>
</feature>
<feature type="transmembrane region" description="Helical" evidence="5">
    <location>
        <begin position="180"/>
        <end position="199"/>
    </location>
</feature>
<comment type="caution">
    <text evidence="7">The sequence shown here is derived from an EMBL/GenBank/DDBJ whole genome shotgun (WGS) entry which is preliminary data.</text>
</comment>
<evidence type="ECO:0000256" key="3">
    <source>
        <dbReference type="ARBA" id="ARBA00022989"/>
    </source>
</evidence>
<feature type="transmembrane region" description="Helical" evidence="5">
    <location>
        <begin position="48"/>
        <end position="67"/>
    </location>
</feature>
<sequence>MAFLAIKIEYLKYFDFFRVSIVTIFLFVILMCYVISELFNGHGVNLNTFLSYLSLPLLILTFSGQNVEQFKVILKYISLVCSLFVLSIFLFNLIGWGVQIENISNVQRLTSSLSVNALSFHIAACAIFATLYLKHLGKAIIVLFSCISLYLILLTGSRTGLLSYLIAIVFIYKDFLPKNIIYRVLIVAPLSVLSIYFLWQPLENAIFNRGGSGQDMVLSGREIIWGNFFEQLTFTNIAFGYGSLNSKSIIQLDNITSYHNSYLQLLAETGVFGFLAFIFILILIFTSIYRTWFSKSFDSTFIGVILFYFMNSFTESRYFTVGGLGSIVVLLSVIYLMKVRANVRYD</sequence>
<evidence type="ECO:0000256" key="4">
    <source>
        <dbReference type="ARBA" id="ARBA00023136"/>
    </source>
</evidence>
<reference evidence="7 8" key="2">
    <citation type="submission" date="2015-01" db="EMBL/GenBank/DDBJ databases">
        <authorList>
            <consortium name="NBRP consortium"/>
            <person name="Sawabe T."/>
            <person name="Meirelles P."/>
            <person name="Feng G."/>
            <person name="Sayaka M."/>
            <person name="Hattori M."/>
            <person name="Ohkuma M."/>
        </authorList>
    </citation>
    <scope>NUCLEOTIDE SEQUENCE [LARGE SCALE GENOMIC DNA]</scope>
    <source>
        <strain evidence="8">JCM 19241</strain>
    </source>
</reference>
<feature type="domain" description="O-antigen ligase-related" evidence="6">
    <location>
        <begin position="145"/>
        <end position="278"/>
    </location>
</feature>
<evidence type="ECO:0000256" key="1">
    <source>
        <dbReference type="ARBA" id="ARBA00004141"/>
    </source>
</evidence>
<dbReference type="PANTHER" id="PTHR37422">
    <property type="entry name" value="TEICHURONIC ACID BIOSYNTHESIS PROTEIN TUAE"/>
    <property type="match status" value="1"/>
</dbReference>
<proteinExistence type="predicted"/>
<reference evidence="7 8" key="1">
    <citation type="submission" date="2015-01" db="EMBL/GenBank/DDBJ databases">
        <title>Vibrio sp. C94 JCM 19241 whole genome shotgun sequence.</title>
        <authorList>
            <person name="Sawabe T."/>
            <person name="Meirelles P."/>
            <person name="Feng G."/>
            <person name="Sayaka M."/>
            <person name="Hattori M."/>
            <person name="Ohkuma M."/>
        </authorList>
    </citation>
    <scope>NUCLEOTIDE SEQUENCE [LARGE SCALE GENOMIC DNA]</scope>
    <source>
        <strain evidence="8">JCM 19241</strain>
    </source>
</reference>
<name>A0A0B8QF80_9VIBR</name>
<feature type="transmembrane region" description="Helical" evidence="5">
    <location>
        <begin position="139"/>
        <end position="168"/>
    </location>
</feature>
<keyword evidence="2 5" id="KW-0812">Transmembrane</keyword>
<accession>A0A0B8QF80</accession>
<organism evidence="7 8">
    <name type="scientific">Vibrio ishigakensis</name>
    <dbReference type="NCBI Taxonomy" id="1481914"/>
    <lineage>
        <taxon>Bacteria</taxon>
        <taxon>Pseudomonadati</taxon>
        <taxon>Pseudomonadota</taxon>
        <taxon>Gammaproteobacteria</taxon>
        <taxon>Vibrionales</taxon>
        <taxon>Vibrionaceae</taxon>
        <taxon>Vibrio</taxon>
    </lineage>
</organism>
<dbReference type="Pfam" id="PF04932">
    <property type="entry name" value="Wzy_C"/>
    <property type="match status" value="1"/>
</dbReference>
<dbReference type="PANTHER" id="PTHR37422:SF13">
    <property type="entry name" value="LIPOPOLYSACCHARIDE BIOSYNTHESIS PROTEIN PA4999-RELATED"/>
    <property type="match status" value="1"/>
</dbReference>
<keyword evidence="3 5" id="KW-1133">Transmembrane helix</keyword>
<feature type="transmembrane region" description="Helical" evidence="5">
    <location>
        <begin position="262"/>
        <end position="285"/>
    </location>
</feature>
<feature type="transmembrane region" description="Helical" evidence="5">
    <location>
        <begin position="73"/>
        <end position="94"/>
    </location>
</feature>
<dbReference type="EMBL" id="BBSC01000002">
    <property type="protein sequence ID" value="GAM73808.1"/>
    <property type="molecule type" value="Genomic_DNA"/>
</dbReference>
<dbReference type="Proteomes" id="UP000031666">
    <property type="component" value="Unassembled WGS sequence"/>
</dbReference>